<dbReference type="Proteomes" id="UP001169574">
    <property type="component" value="Unassembled WGS sequence"/>
</dbReference>
<name>A0AAN4JEC1_CITFR</name>
<accession>A0AAN4JEC1</accession>
<sequence length="166" mass="19566">MNKLNDLKGQTQLPLYYEARMSWGRIHERVSTNATYTNITICDEWYTFSNFYNWYVDNVVEGWQLDKDMKGGNMYSPENSIFIPQHINLLFRSIQSPQGKGVSRTKSGKYQAQAHWEGMPHKFGTWDTPDEATNAYEKGRKQYLYNLSVQYNQYEELSTVLYKLSK</sequence>
<evidence type="ECO:0000313" key="1">
    <source>
        <dbReference type="EMBL" id="EMM7458710.1"/>
    </source>
</evidence>
<dbReference type="EMBL" id="ABLGCN030000008">
    <property type="protein sequence ID" value="EMM7458710.1"/>
    <property type="molecule type" value="Genomic_DNA"/>
</dbReference>
<dbReference type="SUPFAM" id="SSF54171">
    <property type="entry name" value="DNA-binding domain"/>
    <property type="match status" value="1"/>
</dbReference>
<dbReference type="InterPro" id="IPR016177">
    <property type="entry name" value="DNA-bd_dom_sf"/>
</dbReference>
<dbReference type="RefSeq" id="WP_128295870.1">
    <property type="nucleotide sequence ID" value="NZ_QKOR01000074.1"/>
</dbReference>
<comment type="caution">
    <text evidence="1">The sequence shown here is derived from an EMBL/GenBank/DDBJ whole genome shotgun (WGS) entry which is preliminary data.</text>
</comment>
<dbReference type="AlphaFoldDB" id="A0AAN4JEC1"/>
<dbReference type="GO" id="GO:0003677">
    <property type="term" value="F:DNA binding"/>
    <property type="evidence" value="ECO:0007669"/>
    <property type="project" value="InterPro"/>
</dbReference>
<evidence type="ECO:0000313" key="2">
    <source>
        <dbReference type="Proteomes" id="UP001169574"/>
    </source>
</evidence>
<reference evidence="1" key="1">
    <citation type="submission" date="2024-02" db="EMBL/GenBank/DDBJ databases">
        <authorList>
            <consortium name="Clinical and Environmental Microbiology Branch: Whole genome sequencing antimicrobial resistance pathogens in the healthcare setting"/>
        </authorList>
    </citation>
    <scope>NUCLEOTIDE SEQUENCE</scope>
    <source>
        <strain evidence="1">Whole organism</strain>
    </source>
</reference>
<organism evidence="1 2">
    <name type="scientific">Citrobacter freundii</name>
    <dbReference type="NCBI Taxonomy" id="546"/>
    <lineage>
        <taxon>Bacteria</taxon>
        <taxon>Pseudomonadati</taxon>
        <taxon>Pseudomonadota</taxon>
        <taxon>Gammaproteobacteria</taxon>
        <taxon>Enterobacterales</taxon>
        <taxon>Enterobacteriaceae</taxon>
        <taxon>Citrobacter</taxon>
        <taxon>Citrobacter freundii complex</taxon>
    </lineage>
</organism>
<proteinExistence type="predicted"/>
<gene>
    <name evidence="1" type="ORF">P7U51_003246</name>
</gene>
<protein>
    <submittedName>
        <fullName evidence="1">Uncharacterized protein</fullName>
    </submittedName>
</protein>